<protein>
    <submittedName>
        <fullName evidence="1">Uncharacterized protein</fullName>
    </submittedName>
</protein>
<dbReference type="EMBL" id="QXML01000010">
    <property type="protein sequence ID" value="RIW13116.1"/>
    <property type="molecule type" value="Genomic_DNA"/>
</dbReference>
<organism evidence="1 2">
    <name type="scientific">Algoriphagus lacus</name>
    <dbReference type="NCBI Taxonomy" id="2056311"/>
    <lineage>
        <taxon>Bacteria</taxon>
        <taxon>Pseudomonadati</taxon>
        <taxon>Bacteroidota</taxon>
        <taxon>Cytophagia</taxon>
        <taxon>Cytophagales</taxon>
        <taxon>Cyclobacteriaceae</taxon>
        <taxon>Algoriphagus</taxon>
    </lineage>
</organism>
<name>A0A418PMV0_9BACT</name>
<proteinExistence type="predicted"/>
<dbReference type="OrthoDB" id="679091at2"/>
<keyword evidence="2" id="KW-1185">Reference proteome</keyword>
<gene>
    <name evidence="1" type="ORF">D0X99_17035</name>
</gene>
<dbReference type="Proteomes" id="UP000283522">
    <property type="component" value="Unassembled WGS sequence"/>
</dbReference>
<evidence type="ECO:0000313" key="2">
    <source>
        <dbReference type="Proteomes" id="UP000283522"/>
    </source>
</evidence>
<comment type="caution">
    <text evidence="1">The sequence shown here is derived from an EMBL/GenBank/DDBJ whole genome shotgun (WGS) entry which is preliminary data.</text>
</comment>
<dbReference type="AlphaFoldDB" id="A0A418PMV0"/>
<reference evidence="1 2" key="1">
    <citation type="submission" date="2018-09" db="EMBL/GenBank/DDBJ databases">
        <authorList>
            <person name="Wang X."/>
            <person name="Du Z."/>
        </authorList>
    </citation>
    <scope>NUCLEOTIDE SEQUENCE [LARGE SCALE GENOMIC DNA]</scope>
    <source>
        <strain evidence="1 2">N3</strain>
    </source>
</reference>
<sequence length="101" mass="11195">MRDILIRSKPKRKIEQQIMDLITEIKERAQAPTPPFFQVLKRLGLMIAAIGLGVLTAPGELPEILMTYAGHALTAGTILVSICQLTVDESRLEEKLLNSVK</sequence>
<accession>A0A418PMV0</accession>
<evidence type="ECO:0000313" key="1">
    <source>
        <dbReference type="EMBL" id="RIW13116.1"/>
    </source>
</evidence>